<comment type="caution">
    <text evidence="3">The sequence shown here is derived from an EMBL/GenBank/DDBJ whole genome shotgun (WGS) entry which is preliminary data.</text>
</comment>
<accession>A0A3N6MHS0</accession>
<dbReference type="InterPro" id="IPR001763">
    <property type="entry name" value="Rhodanese-like_dom"/>
</dbReference>
<dbReference type="InterPro" id="IPR044528">
    <property type="entry name" value="POD-like_MBL-fold"/>
</dbReference>
<name>A0A3N6MHS0_NATCH</name>
<dbReference type="Proteomes" id="UP000282323">
    <property type="component" value="Unassembled WGS sequence"/>
</dbReference>
<sequence length="380" mass="41196">MVTTLSADRLAQLQDEDAEFALVDTRPADSFESWHVSGAIHFPFGPEEELDGRLEEFEETVGDVDRVITICAKGISSGNLATQLESATDAYDVQAVGDGMKGWSGVYDHVELDVESDLVAIQIQRRAKGCLSYVVGCGETGEAVVVDPTADVEEFEIAAAEADLSIVGVIDTHVHADHVSGGRELADSLGVPYYLGERATERGVEFEYTPLERNEVLEVGDRELKALYTPGHTSEMISLLVDGSALLTADTLHVDSTGRTELEFSQDEGERGAKLLYETLHRTLLAEPEGIVVLPGHVTVTADGEFAHGAPGEEIATTVRDARTRIDLLDLEREAFVDRMADAGEKPANYEEIIERNRGALEIAPEDRVELELGPNNCSA</sequence>
<reference evidence="3 4" key="1">
    <citation type="submission" date="2018-10" db="EMBL/GenBank/DDBJ databases">
        <title>Natrarchaeobius chitinivorans gen. nov., sp. nov., and Natrarchaeobius haloalkaliphilus sp. nov., alkaliphilic, chitin-utilizing haloarchaea from hypersaline alkaline lakes.</title>
        <authorList>
            <person name="Sorokin D.Y."/>
            <person name="Elcheninov A.G."/>
            <person name="Kostrikina N.A."/>
            <person name="Bale N.J."/>
            <person name="Sinninghe Damste J.S."/>
            <person name="Khijniak T.V."/>
            <person name="Kublanov I.V."/>
            <person name="Toshchakov S.V."/>
        </authorList>
    </citation>
    <scope>NUCLEOTIDE SEQUENCE [LARGE SCALE GENOMIC DNA]</scope>
    <source>
        <strain evidence="3 4">AArcht4T</strain>
    </source>
</reference>
<gene>
    <name evidence="3" type="ORF">EA473_04900</name>
</gene>
<dbReference type="SMART" id="SM00450">
    <property type="entry name" value="RHOD"/>
    <property type="match status" value="1"/>
</dbReference>
<feature type="domain" description="Rhodanese" evidence="2">
    <location>
        <begin position="16"/>
        <end position="112"/>
    </location>
</feature>
<dbReference type="SMART" id="SM00849">
    <property type="entry name" value="Lactamase_B"/>
    <property type="match status" value="1"/>
</dbReference>
<dbReference type="GO" id="GO:0016787">
    <property type="term" value="F:hydrolase activity"/>
    <property type="evidence" value="ECO:0007669"/>
    <property type="project" value="UniProtKB-KW"/>
</dbReference>
<dbReference type="CDD" id="cd07724">
    <property type="entry name" value="POD-like_MBL-fold"/>
    <property type="match status" value="1"/>
</dbReference>
<dbReference type="GO" id="GO:0070813">
    <property type="term" value="P:hydrogen sulfide metabolic process"/>
    <property type="evidence" value="ECO:0007669"/>
    <property type="project" value="TreeGrafter"/>
</dbReference>
<protein>
    <submittedName>
        <fullName evidence="3">MBL fold metallo-hydrolase</fullName>
    </submittedName>
</protein>
<dbReference type="Gene3D" id="3.60.15.10">
    <property type="entry name" value="Ribonuclease Z/Hydroxyacylglutathione hydrolase-like"/>
    <property type="match status" value="1"/>
</dbReference>
<dbReference type="GO" id="GO:0006749">
    <property type="term" value="P:glutathione metabolic process"/>
    <property type="evidence" value="ECO:0007669"/>
    <property type="project" value="InterPro"/>
</dbReference>
<dbReference type="InterPro" id="IPR036866">
    <property type="entry name" value="RibonucZ/Hydroxyglut_hydro"/>
</dbReference>
<organism evidence="3 4">
    <name type="scientific">Natrarchaeobius chitinivorans</name>
    <dbReference type="NCBI Taxonomy" id="1679083"/>
    <lineage>
        <taxon>Archaea</taxon>
        <taxon>Methanobacteriati</taxon>
        <taxon>Methanobacteriota</taxon>
        <taxon>Stenosarchaea group</taxon>
        <taxon>Halobacteria</taxon>
        <taxon>Halobacteriales</taxon>
        <taxon>Natrialbaceae</taxon>
        <taxon>Natrarchaeobius</taxon>
    </lineage>
</organism>
<dbReference type="InterPro" id="IPR036873">
    <property type="entry name" value="Rhodanese-like_dom_sf"/>
</dbReference>
<dbReference type="OrthoDB" id="9180at2157"/>
<dbReference type="Gene3D" id="3.40.250.10">
    <property type="entry name" value="Rhodanese-like domain"/>
    <property type="match status" value="1"/>
</dbReference>
<dbReference type="SUPFAM" id="SSF52821">
    <property type="entry name" value="Rhodanese/Cell cycle control phosphatase"/>
    <property type="match status" value="1"/>
</dbReference>
<evidence type="ECO:0000256" key="1">
    <source>
        <dbReference type="ARBA" id="ARBA00022723"/>
    </source>
</evidence>
<keyword evidence="4" id="KW-1185">Reference proteome</keyword>
<dbReference type="CDD" id="cd00158">
    <property type="entry name" value="RHOD"/>
    <property type="match status" value="1"/>
</dbReference>
<dbReference type="RefSeq" id="WP_124194531.1">
    <property type="nucleotide sequence ID" value="NZ_REGA01000003.1"/>
</dbReference>
<dbReference type="PANTHER" id="PTHR43084">
    <property type="entry name" value="PERSULFIDE DIOXYGENASE ETHE1"/>
    <property type="match status" value="1"/>
</dbReference>
<dbReference type="EMBL" id="REGA01000003">
    <property type="protein sequence ID" value="RQG96460.1"/>
    <property type="molecule type" value="Genomic_DNA"/>
</dbReference>
<dbReference type="PANTHER" id="PTHR43084:SF1">
    <property type="entry name" value="PERSULFIDE DIOXYGENASE ETHE1, MITOCHONDRIAL"/>
    <property type="match status" value="1"/>
</dbReference>
<evidence type="ECO:0000313" key="3">
    <source>
        <dbReference type="EMBL" id="RQG96460.1"/>
    </source>
</evidence>
<dbReference type="Pfam" id="PF00753">
    <property type="entry name" value="Lactamase_B"/>
    <property type="match status" value="1"/>
</dbReference>
<dbReference type="InterPro" id="IPR051682">
    <property type="entry name" value="Mito_Persulfide_Diox"/>
</dbReference>
<evidence type="ECO:0000313" key="4">
    <source>
        <dbReference type="Proteomes" id="UP000282323"/>
    </source>
</evidence>
<dbReference type="SUPFAM" id="SSF56281">
    <property type="entry name" value="Metallo-hydrolase/oxidoreductase"/>
    <property type="match status" value="1"/>
</dbReference>
<proteinExistence type="predicted"/>
<keyword evidence="1" id="KW-0479">Metal-binding</keyword>
<dbReference type="PROSITE" id="PS50206">
    <property type="entry name" value="RHODANESE_3"/>
    <property type="match status" value="1"/>
</dbReference>
<dbReference type="GO" id="GO:0050313">
    <property type="term" value="F:sulfur dioxygenase activity"/>
    <property type="evidence" value="ECO:0007669"/>
    <property type="project" value="InterPro"/>
</dbReference>
<evidence type="ECO:0000259" key="2">
    <source>
        <dbReference type="PROSITE" id="PS50206"/>
    </source>
</evidence>
<dbReference type="Pfam" id="PF00581">
    <property type="entry name" value="Rhodanese"/>
    <property type="match status" value="1"/>
</dbReference>
<dbReference type="GO" id="GO:0046872">
    <property type="term" value="F:metal ion binding"/>
    <property type="evidence" value="ECO:0007669"/>
    <property type="project" value="UniProtKB-KW"/>
</dbReference>
<keyword evidence="3" id="KW-0378">Hydrolase</keyword>
<dbReference type="InterPro" id="IPR001279">
    <property type="entry name" value="Metallo-B-lactamas"/>
</dbReference>
<dbReference type="AlphaFoldDB" id="A0A3N6MHS0"/>